<accession>A0A4S3J1C3</accession>
<dbReference type="OrthoDB" id="5593235at2759"/>
<proteinExistence type="predicted"/>
<dbReference type="RefSeq" id="XP_033420982.1">
    <property type="nucleotide sequence ID" value="XM_033576318.1"/>
</dbReference>
<dbReference type="Proteomes" id="UP000324241">
    <property type="component" value="Unassembled WGS sequence"/>
</dbReference>
<evidence type="ECO:0000313" key="3">
    <source>
        <dbReference type="Proteomes" id="UP000308092"/>
    </source>
</evidence>
<dbReference type="EMBL" id="SOSA01000816">
    <property type="protein sequence ID" value="THC88553.1"/>
    <property type="molecule type" value="Genomic_DNA"/>
</dbReference>
<reference evidence="2 3" key="1">
    <citation type="submission" date="2019-03" db="EMBL/GenBank/DDBJ databases">
        <title>The genome sequence of a newly discovered highly antifungal drug resistant Aspergillus species, Aspergillus tanneri NIH 1004.</title>
        <authorList>
            <person name="Mounaud S."/>
            <person name="Singh I."/>
            <person name="Joardar V."/>
            <person name="Pakala S."/>
            <person name="Pakala S."/>
            <person name="Venepally P."/>
            <person name="Hoover J."/>
            <person name="Nierman W."/>
            <person name="Chung J."/>
            <person name="Losada L."/>
        </authorList>
    </citation>
    <scope>NUCLEOTIDE SEQUENCE [LARGE SCALE GENOMIC DNA]</scope>
    <source>
        <strain evidence="2 3">NIH1004</strain>
    </source>
</reference>
<organism evidence="2 3">
    <name type="scientific">Aspergillus tanneri</name>
    <dbReference type="NCBI Taxonomy" id="1220188"/>
    <lineage>
        <taxon>Eukaryota</taxon>
        <taxon>Fungi</taxon>
        <taxon>Dikarya</taxon>
        <taxon>Ascomycota</taxon>
        <taxon>Pezizomycotina</taxon>
        <taxon>Eurotiomycetes</taxon>
        <taxon>Eurotiomycetidae</taxon>
        <taxon>Eurotiales</taxon>
        <taxon>Aspergillaceae</taxon>
        <taxon>Aspergillus</taxon>
        <taxon>Aspergillus subgen. Circumdati</taxon>
    </lineage>
</organism>
<gene>
    <name evidence="1" type="ORF">ATNIH1004_011756</name>
    <name evidence="2" type="ORF">EYZ11_012003</name>
</gene>
<dbReference type="AlphaFoldDB" id="A0A4S3J1C3"/>
<evidence type="ECO:0000313" key="2">
    <source>
        <dbReference type="EMBL" id="THC88553.1"/>
    </source>
</evidence>
<dbReference type="VEuPathDB" id="FungiDB:EYZ11_012003"/>
<dbReference type="GeneID" id="54334457"/>
<name>A0A4S3J1C3_9EURO</name>
<sequence>MHGERIRINVLVVLGDDIVDSYFNTWPDNKGDEDMLVMELPKRFGRPVLVEGTALAAHFNFMY</sequence>
<comment type="caution">
    <text evidence="2">The sequence shown here is derived from an EMBL/GenBank/DDBJ whole genome shotgun (WGS) entry which is preliminary data.</text>
</comment>
<keyword evidence="3" id="KW-1185">Reference proteome</keyword>
<evidence type="ECO:0000313" key="4">
    <source>
        <dbReference type="Proteomes" id="UP000324241"/>
    </source>
</evidence>
<reference evidence="1 4" key="2">
    <citation type="submission" date="2019-08" db="EMBL/GenBank/DDBJ databases">
        <title>The genome sequence of a newly discovered highly antifungal drug resistant Aspergillus species, Aspergillus tanneri NIH 1004.</title>
        <authorList>
            <person name="Mounaud S."/>
            <person name="Singh I."/>
            <person name="Joardar V."/>
            <person name="Pakala S."/>
            <person name="Pakala S."/>
            <person name="Venepally P."/>
            <person name="Chung J.K."/>
            <person name="Losada L."/>
            <person name="Nierman W.C."/>
        </authorList>
    </citation>
    <scope>NUCLEOTIDE SEQUENCE [LARGE SCALE GENOMIC DNA]</scope>
    <source>
        <strain evidence="1 4">NIH1004</strain>
    </source>
</reference>
<protein>
    <submittedName>
        <fullName evidence="2">Uncharacterized protein</fullName>
    </submittedName>
</protein>
<evidence type="ECO:0000313" key="1">
    <source>
        <dbReference type="EMBL" id="KAA8641620.1"/>
    </source>
</evidence>
<dbReference type="Proteomes" id="UP000308092">
    <property type="component" value="Unassembled WGS sequence"/>
</dbReference>
<dbReference type="EMBL" id="QUQM01000009">
    <property type="protein sequence ID" value="KAA8641620.1"/>
    <property type="molecule type" value="Genomic_DNA"/>
</dbReference>